<organism evidence="1 2">
    <name type="scientific">Apiospora saccharicola</name>
    <dbReference type="NCBI Taxonomy" id="335842"/>
    <lineage>
        <taxon>Eukaryota</taxon>
        <taxon>Fungi</taxon>
        <taxon>Dikarya</taxon>
        <taxon>Ascomycota</taxon>
        <taxon>Pezizomycotina</taxon>
        <taxon>Sordariomycetes</taxon>
        <taxon>Xylariomycetidae</taxon>
        <taxon>Amphisphaeriales</taxon>
        <taxon>Apiosporaceae</taxon>
        <taxon>Apiospora</taxon>
    </lineage>
</organism>
<accession>A0ABR1VP84</accession>
<evidence type="ECO:0000313" key="1">
    <source>
        <dbReference type="EMBL" id="KAK8073063.1"/>
    </source>
</evidence>
<dbReference type="Proteomes" id="UP001446871">
    <property type="component" value="Unassembled WGS sequence"/>
</dbReference>
<sequence>MGSNPTVEVLKLPEEGPGFIATTVEREQLKRHAILTFYEEPNIDELLKKDQDGIQQDPLQRPMPSCIVIQSPKINSLLAEIAGESVSVRGHALVHPNAA</sequence>
<protein>
    <submittedName>
        <fullName evidence="1">Uncharacterized protein</fullName>
    </submittedName>
</protein>
<proteinExistence type="predicted"/>
<name>A0ABR1VP84_9PEZI</name>
<reference evidence="1 2" key="1">
    <citation type="submission" date="2023-01" db="EMBL/GenBank/DDBJ databases">
        <title>Analysis of 21 Apiospora genomes using comparative genomics revels a genus with tremendous synthesis potential of carbohydrate active enzymes and secondary metabolites.</title>
        <authorList>
            <person name="Sorensen T."/>
        </authorList>
    </citation>
    <scope>NUCLEOTIDE SEQUENCE [LARGE SCALE GENOMIC DNA]</scope>
    <source>
        <strain evidence="1 2">CBS 83171</strain>
    </source>
</reference>
<comment type="caution">
    <text evidence="1">The sequence shown here is derived from an EMBL/GenBank/DDBJ whole genome shotgun (WGS) entry which is preliminary data.</text>
</comment>
<gene>
    <name evidence="1" type="ORF">PG996_006411</name>
</gene>
<dbReference type="EMBL" id="JAQQWM010000003">
    <property type="protein sequence ID" value="KAK8073063.1"/>
    <property type="molecule type" value="Genomic_DNA"/>
</dbReference>
<keyword evidence="2" id="KW-1185">Reference proteome</keyword>
<evidence type="ECO:0000313" key="2">
    <source>
        <dbReference type="Proteomes" id="UP001446871"/>
    </source>
</evidence>